<dbReference type="OrthoDB" id="3262992at2759"/>
<dbReference type="Proteomes" id="UP000297245">
    <property type="component" value="Unassembled WGS sequence"/>
</dbReference>
<name>A0A4S8KUL6_DENBC</name>
<dbReference type="PROSITE" id="PS50879">
    <property type="entry name" value="RNASE_H_1"/>
    <property type="match status" value="1"/>
</dbReference>
<evidence type="ECO:0000256" key="1">
    <source>
        <dbReference type="SAM" id="MobiDB-lite"/>
    </source>
</evidence>
<dbReference type="InterPro" id="IPR002156">
    <property type="entry name" value="RNaseH_domain"/>
</dbReference>
<feature type="compositionally biased region" description="Basic residues" evidence="1">
    <location>
        <begin position="111"/>
        <end position="120"/>
    </location>
</feature>
<feature type="non-terminal residue" evidence="3">
    <location>
        <position position="1"/>
    </location>
</feature>
<dbReference type="Gene3D" id="3.30.420.10">
    <property type="entry name" value="Ribonuclease H-like superfamily/Ribonuclease H"/>
    <property type="match status" value="1"/>
</dbReference>
<proteinExistence type="predicted"/>
<feature type="region of interest" description="Disordered" evidence="1">
    <location>
        <begin position="111"/>
        <end position="130"/>
    </location>
</feature>
<dbReference type="SUPFAM" id="SSF53098">
    <property type="entry name" value="Ribonuclease H-like"/>
    <property type="match status" value="1"/>
</dbReference>
<accession>A0A4S8KUL6</accession>
<sequence>SDSEYTINGLTKYLYEWEQKGFIGIENQNLFKAVSAALKQRKAPVIFVKVKGHSGDEGNDAADALAKEGAQKEEPDSLNLTIPEEYDINGAQLNYLTQATAYKGVTIYRKQNRHKKRKRRHTEDDLQTEKTAADKNIELIQDDIENYQNERPQPQTIWKKATKSKNAMKEQNIWNWKAMHNLFWVGKKWSRIPGYEQRAECRFCQTEENLEHILTKCSKPGQLEVWELVRQFLDLKNIQLPDTMSMGLILGCALTNPRDENGKKIEGGSCIVEIVLRESTGLIWQLRNRHVIQHDNDPEKLPTAAEIENSFYYRINARLQLDCTLTNKYKFEAKLYERKWYLAHGDTHSKMKRISLMTGPDRPGF</sequence>
<reference evidence="3 4" key="1">
    <citation type="journal article" date="2019" name="Nat. Ecol. Evol.">
        <title>Megaphylogeny resolves global patterns of mushroom evolution.</title>
        <authorList>
            <person name="Varga T."/>
            <person name="Krizsan K."/>
            <person name="Foldi C."/>
            <person name="Dima B."/>
            <person name="Sanchez-Garcia M."/>
            <person name="Sanchez-Ramirez S."/>
            <person name="Szollosi G.J."/>
            <person name="Szarkandi J.G."/>
            <person name="Papp V."/>
            <person name="Albert L."/>
            <person name="Andreopoulos W."/>
            <person name="Angelini C."/>
            <person name="Antonin V."/>
            <person name="Barry K.W."/>
            <person name="Bougher N.L."/>
            <person name="Buchanan P."/>
            <person name="Buyck B."/>
            <person name="Bense V."/>
            <person name="Catcheside P."/>
            <person name="Chovatia M."/>
            <person name="Cooper J."/>
            <person name="Damon W."/>
            <person name="Desjardin D."/>
            <person name="Finy P."/>
            <person name="Geml J."/>
            <person name="Haridas S."/>
            <person name="Hughes K."/>
            <person name="Justo A."/>
            <person name="Karasinski D."/>
            <person name="Kautmanova I."/>
            <person name="Kiss B."/>
            <person name="Kocsube S."/>
            <person name="Kotiranta H."/>
            <person name="LaButti K.M."/>
            <person name="Lechner B.E."/>
            <person name="Liimatainen K."/>
            <person name="Lipzen A."/>
            <person name="Lukacs Z."/>
            <person name="Mihaltcheva S."/>
            <person name="Morgado L.N."/>
            <person name="Niskanen T."/>
            <person name="Noordeloos M.E."/>
            <person name="Ohm R.A."/>
            <person name="Ortiz-Santana B."/>
            <person name="Ovrebo C."/>
            <person name="Racz N."/>
            <person name="Riley R."/>
            <person name="Savchenko A."/>
            <person name="Shiryaev A."/>
            <person name="Soop K."/>
            <person name="Spirin V."/>
            <person name="Szebenyi C."/>
            <person name="Tomsovsky M."/>
            <person name="Tulloss R.E."/>
            <person name="Uehling J."/>
            <person name="Grigoriev I.V."/>
            <person name="Vagvolgyi C."/>
            <person name="Papp T."/>
            <person name="Martin F.M."/>
            <person name="Miettinen O."/>
            <person name="Hibbett D.S."/>
            <person name="Nagy L.G."/>
        </authorList>
    </citation>
    <scope>NUCLEOTIDE SEQUENCE [LARGE SCALE GENOMIC DNA]</scope>
    <source>
        <strain evidence="3 4">CBS 962.96</strain>
    </source>
</reference>
<dbReference type="InterPro" id="IPR036397">
    <property type="entry name" value="RNaseH_sf"/>
</dbReference>
<evidence type="ECO:0000313" key="3">
    <source>
        <dbReference type="EMBL" id="THU79463.1"/>
    </source>
</evidence>
<dbReference type="Pfam" id="PF00075">
    <property type="entry name" value="RNase_H"/>
    <property type="match status" value="1"/>
</dbReference>
<evidence type="ECO:0000313" key="4">
    <source>
        <dbReference type="Proteomes" id="UP000297245"/>
    </source>
</evidence>
<dbReference type="GO" id="GO:0003676">
    <property type="term" value="F:nucleic acid binding"/>
    <property type="evidence" value="ECO:0007669"/>
    <property type="project" value="InterPro"/>
</dbReference>
<dbReference type="AlphaFoldDB" id="A0A4S8KUL6"/>
<keyword evidence="4" id="KW-1185">Reference proteome</keyword>
<protein>
    <submittedName>
        <fullName evidence="3">RnaseH-domain-containing protein</fullName>
    </submittedName>
</protein>
<gene>
    <name evidence="3" type="ORF">K435DRAFT_697724</name>
</gene>
<feature type="domain" description="RNase H type-1" evidence="2">
    <location>
        <begin position="1"/>
        <end position="71"/>
    </location>
</feature>
<evidence type="ECO:0000259" key="2">
    <source>
        <dbReference type="PROSITE" id="PS50879"/>
    </source>
</evidence>
<dbReference type="GO" id="GO:0004523">
    <property type="term" value="F:RNA-DNA hybrid ribonuclease activity"/>
    <property type="evidence" value="ECO:0007669"/>
    <property type="project" value="InterPro"/>
</dbReference>
<dbReference type="EMBL" id="ML180022">
    <property type="protein sequence ID" value="THU79463.1"/>
    <property type="molecule type" value="Genomic_DNA"/>
</dbReference>
<organism evidence="3 4">
    <name type="scientific">Dendrothele bispora (strain CBS 962.96)</name>
    <dbReference type="NCBI Taxonomy" id="1314807"/>
    <lineage>
        <taxon>Eukaryota</taxon>
        <taxon>Fungi</taxon>
        <taxon>Dikarya</taxon>
        <taxon>Basidiomycota</taxon>
        <taxon>Agaricomycotina</taxon>
        <taxon>Agaricomycetes</taxon>
        <taxon>Agaricomycetidae</taxon>
        <taxon>Agaricales</taxon>
        <taxon>Agaricales incertae sedis</taxon>
        <taxon>Dendrothele</taxon>
    </lineage>
</organism>
<dbReference type="InterPro" id="IPR012337">
    <property type="entry name" value="RNaseH-like_sf"/>
</dbReference>
<feature type="compositionally biased region" description="Basic and acidic residues" evidence="1">
    <location>
        <begin position="121"/>
        <end position="130"/>
    </location>
</feature>